<dbReference type="SUPFAM" id="SSF57783">
    <property type="entry name" value="Zinc beta-ribbon"/>
    <property type="match status" value="1"/>
</dbReference>
<gene>
    <name evidence="10" type="primary">topA</name>
    <name evidence="13" type="ORF">AVDCRST_MAG43-1410</name>
</gene>
<dbReference type="InterPro" id="IPR028612">
    <property type="entry name" value="Topoisom_1_IA"/>
</dbReference>
<dbReference type="GO" id="GO:0003917">
    <property type="term" value="F:DNA topoisomerase type I (single strand cut, ATP-independent) activity"/>
    <property type="evidence" value="ECO:0007669"/>
    <property type="project" value="UniProtKB-UniRule"/>
</dbReference>
<dbReference type="PRINTS" id="PR00417">
    <property type="entry name" value="PRTPISMRASEI"/>
</dbReference>
<comment type="similarity">
    <text evidence="2 10">Belongs to the type IA topoisomerase family.</text>
</comment>
<feature type="site" description="Interaction with DNA" evidence="10">
    <location>
        <position position="46"/>
    </location>
</feature>
<dbReference type="InterPro" id="IPR003602">
    <property type="entry name" value="Topo_IA_DNA-bd_dom"/>
</dbReference>
<feature type="site" description="Interaction with DNA" evidence="10">
    <location>
        <position position="417"/>
    </location>
</feature>
<dbReference type="PANTHER" id="PTHR42785:SF1">
    <property type="entry name" value="DNA TOPOISOMERASE"/>
    <property type="match status" value="1"/>
</dbReference>
<dbReference type="GO" id="GO:0008270">
    <property type="term" value="F:zinc ion binding"/>
    <property type="evidence" value="ECO:0007669"/>
    <property type="project" value="UniProtKB-KW"/>
</dbReference>
<evidence type="ECO:0000256" key="4">
    <source>
        <dbReference type="ARBA" id="ARBA00022771"/>
    </source>
</evidence>
<dbReference type="SMART" id="SM00436">
    <property type="entry name" value="TOP1Bc"/>
    <property type="match status" value="1"/>
</dbReference>
<proteinExistence type="inferred from homology"/>
<feature type="site" description="Interaction with DNA" evidence="10">
    <location>
        <position position="214"/>
    </location>
</feature>
<comment type="catalytic activity">
    <reaction evidence="1 10">
        <text>ATP-independent breakage of single-stranded DNA, followed by passage and rejoining.</text>
        <dbReference type="EC" id="5.6.2.1"/>
    </reaction>
</comment>
<feature type="active site" description="O-(5'-phospho-DNA)-tyrosine intermediate" evidence="10">
    <location>
        <position position="212"/>
    </location>
</feature>
<dbReference type="CDD" id="cd00186">
    <property type="entry name" value="TOP1Ac"/>
    <property type="match status" value="1"/>
</dbReference>
<dbReference type="InterPro" id="IPR005733">
    <property type="entry name" value="TopoI_bac-type"/>
</dbReference>
<dbReference type="Pfam" id="PF01131">
    <property type="entry name" value="Topoisom_bac"/>
    <property type="match status" value="1"/>
</dbReference>
<dbReference type="InterPro" id="IPR013497">
    <property type="entry name" value="Topo_IA_cen"/>
</dbReference>
<comment type="subunit">
    <text evidence="10">Monomer.</text>
</comment>
<dbReference type="Gene3D" id="3.30.65.10">
    <property type="entry name" value="Bacterial Topoisomerase I, domain 1"/>
    <property type="match status" value="2"/>
</dbReference>
<sequence>MIAATEAESKPLRRVVFHEITPEAVTAAMENPRDIDMDLVEAQQARRILDRLVGYGVSPLLWKKVKRGLSAGRVQTAALRIVVEREREIDQFVAVEYWSLDADLAKITGAEPTARDTFRASLHQIHGKKAELVTGEQTQEVVSALDGASWKIVDVVRRETKRRPQAPFTTSTLQQEASRKLGFSVRRTMQIAQELYEGIDLGPEGTQGLITYMRTDSTSISGSAQQAARAVISTKFGVEYVPERPPMYTKKSKGAQEAHEAVRPTSPQRDPLAVKKQLSAPQFRLYQLIWQRFMASQMAPATLDNTRVDVGAGTDQEVEAARAPYVFRATGSIVKFPGWMAVYQRGRDEGETDELDRGALPDVAVGEALDLLKLLPEQHFTQPPPRFTEATLVKALEEAGIGRPSTYAPTIATLQARNYVTVEERKLVPTEIGFVVSDLLVEHFPAIFNVGFTSQLEAELDDIASGERAWIPTLHEFYGPFTTTLKNAEQTMERVQIRDEPTDEVCDLCGSPMVIKLGRFGKFLACSGFPECRNARPLLTRIGIECPTCHEGEVVERRSKKGRTFYGCERYPGCDFVSWNKPVGESCPRCGSYMVQVGRGNQTKCATCNYVEGQLAKAGD</sequence>
<evidence type="ECO:0000313" key="13">
    <source>
        <dbReference type="EMBL" id="CAA9556090.1"/>
    </source>
</evidence>
<dbReference type="HAMAP" id="MF_00952">
    <property type="entry name" value="Topoisom_1_prok"/>
    <property type="match status" value="1"/>
</dbReference>
<evidence type="ECO:0000256" key="1">
    <source>
        <dbReference type="ARBA" id="ARBA00000213"/>
    </source>
</evidence>
<feature type="site" description="Interaction with DNA" evidence="10">
    <location>
        <position position="55"/>
    </location>
</feature>
<keyword evidence="5" id="KW-0862">Zinc</keyword>
<evidence type="ECO:0000259" key="12">
    <source>
        <dbReference type="PROSITE" id="PS52039"/>
    </source>
</evidence>
<keyword evidence="4" id="KW-0863">Zinc-finger</keyword>
<evidence type="ECO:0000256" key="8">
    <source>
        <dbReference type="ARBA" id="ARBA00023125"/>
    </source>
</evidence>
<dbReference type="PANTHER" id="PTHR42785">
    <property type="entry name" value="DNA TOPOISOMERASE, TYPE IA, CORE"/>
    <property type="match status" value="1"/>
</dbReference>
<evidence type="ECO:0000256" key="2">
    <source>
        <dbReference type="ARBA" id="ARBA00009446"/>
    </source>
</evidence>
<dbReference type="SUPFAM" id="SSF56712">
    <property type="entry name" value="Prokaryotic type I DNA topoisomerase"/>
    <property type="match status" value="1"/>
</dbReference>
<feature type="region of interest" description="Disordered" evidence="11">
    <location>
        <begin position="248"/>
        <end position="272"/>
    </location>
</feature>
<accession>A0A6J4UQM8</accession>
<evidence type="ECO:0000256" key="5">
    <source>
        <dbReference type="ARBA" id="ARBA00022833"/>
    </source>
</evidence>
<dbReference type="GO" id="GO:0003677">
    <property type="term" value="F:DNA binding"/>
    <property type="evidence" value="ECO:0007669"/>
    <property type="project" value="UniProtKB-KW"/>
</dbReference>
<keyword evidence="9 10" id="KW-0413">Isomerase</keyword>
<keyword evidence="8 10" id="KW-0238">DNA-binding</keyword>
<dbReference type="InterPro" id="IPR023406">
    <property type="entry name" value="Topo_IA_AS"/>
</dbReference>
<dbReference type="InterPro" id="IPR003601">
    <property type="entry name" value="Topo_IA_2"/>
</dbReference>
<dbReference type="PROSITE" id="PS52039">
    <property type="entry name" value="TOPO_IA_2"/>
    <property type="match status" value="1"/>
</dbReference>
<dbReference type="AlphaFoldDB" id="A0A6J4UQM8"/>
<dbReference type="GO" id="GO:0005694">
    <property type="term" value="C:chromosome"/>
    <property type="evidence" value="ECO:0007669"/>
    <property type="project" value="InterPro"/>
</dbReference>
<protein>
    <recommendedName>
        <fullName evidence="10">DNA topoisomerase 1</fullName>
        <ecNumber evidence="10">5.6.2.1</ecNumber>
    </recommendedName>
    <alternativeName>
        <fullName evidence="10">DNA topoisomerase I</fullName>
    </alternativeName>
</protein>
<feature type="region of interest" description="Interaction with DNA" evidence="10">
    <location>
        <begin position="70"/>
        <end position="75"/>
    </location>
</feature>
<evidence type="ECO:0000256" key="6">
    <source>
        <dbReference type="ARBA" id="ARBA00022842"/>
    </source>
</evidence>
<dbReference type="EMBL" id="CADCWI010000077">
    <property type="protein sequence ID" value="CAA9556090.1"/>
    <property type="molecule type" value="Genomic_DNA"/>
</dbReference>
<dbReference type="InterPro" id="IPR013825">
    <property type="entry name" value="Topo_IA_cen_sub2"/>
</dbReference>
<dbReference type="Gene3D" id="2.70.20.10">
    <property type="entry name" value="Topoisomerase I, domain 3"/>
    <property type="match status" value="1"/>
</dbReference>
<comment type="caution">
    <text evidence="10">Lacks conserved residue(s) required for the propagation of feature annotation.</text>
</comment>
<organism evidence="13">
    <name type="scientific">uncultured Thermomicrobiales bacterium</name>
    <dbReference type="NCBI Taxonomy" id="1645740"/>
    <lineage>
        <taxon>Bacteria</taxon>
        <taxon>Pseudomonadati</taxon>
        <taxon>Thermomicrobiota</taxon>
        <taxon>Thermomicrobia</taxon>
        <taxon>Thermomicrobiales</taxon>
        <taxon>environmental samples</taxon>
    </lineage>
</organism>
<dbReference type="Gene3D" id="3.40.50.140">
    <property type="match status" value="1"/>
</dbReference>
<feature type="site" description="Interaction with DNA" evidence="10">
    <location>
        <position position="62"/>
    </location>
</feature>
<dbReference type="SMART" id="SM00437">
    <property type="entry name" value="TOP1Ac"/>
    <property type="match status" value="1"/>
</dbReference>
<keyword evidence="7 10" id="KW-0799">Topoisomerase</keyword>
<comment type="function">
    <text evidence="10">Releases the supercoiling and torsional tension of DNA, which is introduced during the DNA replication and transcription, by transiently cleaving and rejoining one strand of the DNA duplex. Introduces a single-strand break via transesterification at a target site in duplex DNA. The scissile phosphodiester is attacked by the catalytic tyrosine of the enzyme, resulting in the formation of a DNA-(5'-phosphotyrosyl)-enzyme intermediate and the expulsion of a 3'-OH DNA strand. The free DNA strand then undergoes passage around the unbroken strand, thus removing DNA supercoils. Finally, in the religation step, the DNA 3'-OH attacks the covalent intermediate to expel the active-site tyrosine and restore the DNA phosphodiester backbone.</text>
</comment>
<dbReference type="InterPro" id="IPR013826">
    <property type="entry name" value="Topo_IA_cen_sub3"/>
</dbReference>
<feature type="site" description="Interaction with DNA" evidence="10">
    <location>
        <position position="47"/>
    </location>
</feature>
<dbReference type="InterPro" id="IPR023405">
    <property type="entry name" value="Topo_IA_core_domain"/>
</dbReference>
<keyword evidence="6" id="KW-0460">Magnesium</keyword>
<evidence type="ECO:0000256" key="11">
    <source>
        <dbReference type="SAM" id="MobiDB-lite"/>
    </source>
</evidence>
<evidence type="ECO:0000256" key="10">
    <source>
        <dbReference type="HAMAP-Rule" id="MF_00952"/>
    </source>
</evidence>
<dbReference type="Gene3D" id="1.10.290.10">
    <property type="entry name" value="Topoisomerase I, domain 4"/>
    <property type="match status" value="1"/>
</dbReference>
<dbReference type="PROSITE" id="PS00396">
    <property type="entry name" value="TOPO_IA_1"/>
    <property type="match status" value="1"/>
</dbReference>
<evidence type="ECO:0000256" key="9">
    <source>
        <dbReference type="ARBA" id="ARBA00023235"/>
    </source>
</evidence>
<dbReference type="Pfam" id="PF01396">
    <property type="entry name" value="Zn_ribbon_Top1"/>
    <property type="match status" value="2"/>
</dbReference>
<reference evidence="13" key="1">
    <citation type="submission" date="2020-02" db="EMBL/GenBank/DDBJ databases">
        <authorList>
            <person name="Meier V. D."/>
        </authorList>
    </citation>
    <scope>NUCLEOTIDE SEQUENCE</scope>
    <source>
        <strain evidence="13">AVDCRST_MAG43</strain>
    </source>
</reference>
<dbReference type="InterPro" id="IPR000380">
    <property type="entry name" value="Topo_IA"/>
</dbReference>
<dbReference type="Gene3D" id="1.10.460.10">
    <property type="entry name" value="Topoisomerase I, domain 2"/>
    <property type="match status" value="1"/>
</dbReference>
<feature type="domain" description="Topo IA-type catalytic" evidence="12">
    <location>
        <begin position="36"/>
        <end position="485"/>
    </location>
</feature>
<dbReference type="InterPro" id="IPR013824">
    <property type="entry name" value="Topo_IA_cen_sub1"/>
</dbReference>
<feature type="site" description="Interaction with DNA" evidence="10">
    <location>
        <position position="50"/>
    </location>
</feature>
<dbReference type="GO" id="GO:0006265">
    <property type="term" value="P:DNA topological change"/>
    <property type="evidence" value="ECO:0007669"/>
    <property type="project" value="UniProtKB-UniRule"/>
</dbReference>
<evidence type="ECO:0000256" key="3">
    <source>
        <dbReference type="ARBA" id="ARBA00022723"/>
    </source>
</evidence>
<name>A0A6J4UQM8_9BACT</name>
<evidence type="ECO:0000256" key="7">
    <source>
        <dbReference type="ARBA" id="ARBA00023029"/>
    </source>
</evidence>
<dbReference type="InterPro" id="IPR013498">
    <property type="entry name" value="Topo_IA_Znf"/>
</dbReference>
<dbReference type="NCBIfam" id="TIGR01051">
    <property type="entry name" value="topA_bact"/>
    <property type="match status" value="1"/>
</dbReference>
<keyword evidence="3" id="KW-0479">Metal-binding</keyword>
<dbReference type="EC" id="5.6.2.1" evidence="10"/>